<reference evidence="1" key="1">
    <citation type="submission" date="2006-09" db="EMBL/GenBank/DDBJ databases">
        <title>Rapid Recent Genome Evolution in the Candidate pms1 Region Revealed by Comparative Sequence Analysis.</title>
        <authorList>
            <person name="Yu J."/>
            <person name="Fan Y."/>
            <person name="Li X."/>
            <person name="Zhang Q."/>
        </authorList>
    </citation>
    <scope>NUCLEOTIDE SEQUENCE</scope>
</reference>
<evidence type="ECO:0000313" key="1">
    <source>
        <dbReference type="EMBL" id="ABK34472.1"/>
    </source>
</evidence>
<accession>A0MLU3</accession>
<dbReference type="AlphaFoldDB" id="A0MLU3"/>
<protein>
    <submittedName>
        <fullName evidence="1">Uncharacterized protein</fullName>
    </submittedName>
</protein>
<sequence>MDKRWMNVAVRGSFEYAGGIINFMIVVTSNKVRQHLLTWGFMPNYICQDNHGEDENQDVMGGDNVEIPADGDALYSSCMGTVSQGCGRTC</sequence>
<organism evidence="1">
    <name type="scientific">Oryza sativa subsp. japonica</name>
    <name type="common">Rice</name>
    <dbReference type="NCBI Taxonomy" id="39947"/>
    <lineage>
        <taxon>Eukaryota</taxon>
        <taxon>Viridiplantae</taxon>
        <taxon>Streptophyta</taxon>
        <taxon>Embryophyta</taxon>
        <taxon>Tracheophyta</taxon>
        <taxon>Spermatophyta</taxon>
        <taxon>Magnoliopsida</taxon>
        <taxon>Liliopsida</taxon>
        <taxon>Poales</taxon>
        <taxon>Poaceae</taxon>
        <taxon>BOP clade</taxon>
        <taxon>Oryzoideae</taxon>
        <taxon>Oryzeae</taxon>
        <taxon>Oryzinae</taxon>
        <taxon>Oryza</taxon>
        <taxon>Oryza sativa</taxon>
    </lineage>
</organism>
<name>A0MLU3_ORYSJ</name>
<dbReference type="EMBL" id="DQ989627">
    <property type="protein sequence ID" value="ABK34472.1"/>
    <property type="molecule type" value="Genomic_DNA"/>
</dbReference>
<proteinExistence type="predicted"/>